<dbReference type="Gene3D" id="2.60.40.3780">
    <property type="match status" value="1"/>
</dbReference>
<accession>A0ABP7G4C3</accession>
<evidence type="ECO:0000256" key="6">
    <source>
        <dbReference type="ARBA" id="ARBA00023316"/>
    </source>
</evidence>
<feature type="region of interest" description="Disordered" evidence="8">
    <location>
        <begin position="119"/>
        <end position="140"/>
    </location>
</feature>
<comment type="pathway">
    <text evidence="1 7">Cell wall biogenesis; peptidoglycan biosynthesis.</text>
</comment>
<dbReference type="PROSITE" id="PS51257">
    <property type="entry name" value="PROKAR_LIPOPROTEIN"/>
    <property type="match status" value="1"/>
</dbReference>
<protein>
    <submittedName>
        <fullName evidence="11">Ig-like domain-containing protein</fullName>
    </submittedName>
</protein>
<feature type="chain" id="PRO_5045549001" evidence="9">
    <location>
        <begin position="25"/>
        <end position="429"/>
    </location>
</feature>
<feature type="domain" description="L,D-TPase catalytic" evidence="10">
    <location>
        <begin position="245"/>
        <end position="370"/>
    </location>
</feature>
<evidence type="ECO:0000256" key="9">
    <source>
        <dbReference type="SAM" id="SignalP"/>
    </source>
</evidence>
<dbReference type="SUPFAM" id="SSF141523">
    <property type="entry name" value="L,D-transpeptidase catalytic domain-like"/>
    <property type="match status" value="1"/>
</dbReference>
<evidence type="ECO:0000256" key="1">
    <source>
        <dbReference type="ARBA" id="ARBA00004752"/>
    </source>
</evidence>
<dbReference type="InterPro" id="IPR038063">
    <property type="entry name" value="Transpep_catalytic_dom"/>
</dbReference>
<dbReference type="EMBL" id="BAABEP010000054">
    <property type="protein sequence ID" value="GAA3751497.1"/>
    <property type="molecule type" value="Genomic_DNA"/>
</dbReference>
<evidence type="ECO:0000259" key="10">
    <source>
        <dbReference type="PROSITE" id="PS52029"/>
    </source>
</evidence>
<feature type="signal peptide" evidence="9">
    <location>
        <begin position="1"/>
        <end position="24"/>
    </location>
</feature>
<proteinExistence type="predicted"/>
<dbReference type="PANTHER" id="PTHR30582">
    <property type="entry name" value="L,D-TRANSPEPTIDASE"/>
    <property type="match status" value="1"/>
</dbReference>
<evidence type="ECO:0000256" key="8">
    <source>
        <dbReference type="SAM" id="MobiDB-lite"/>
    </source>
</evidence>
<dbReference type="Pfam" id="PF17964">
    <property type="entry name" value="Big_10"/>
    <property type="match status" value="1"/>
</dbReference>
<reference evidence="12" key="1">
    <citation type="journal article" date="2019" name="Int. J. Syst. Evol. Microbiol.">
        <title>The Global Catalogue of Microorganisms (GCM) 10K type strain sequencing project: providing services to taxonomists for standard genome sequencing and annotation.</title>
        <authorList>
            <consortium name="The Broad Institute Genomics Platform"/>
            <consortium name="The Broad Institute Genome Sequencing Center for Infectious Disease"/>
            <person name="Wu L."/>
            <person name="Ma J."/>
        </authorList>
    </citation>
    <scope>NUCLEOTIDE SEQUENCE [LARGE SCALE GENOMIC DNA]</scope>
    <source>
        <strain evidence="12">JCM 30846</strain>
    </source>
</reference>
<feature type="active site" description="Proton donor/acceptor" evidence="7">
    <location>
        <position position="328"/>
    </location>
</feature>
<dbReference type="Gene3D" id="2.60.40.3710">
    <property type="match status" value="1"/>
</dbReference>
<keyword evidence="6 7" id="KW-0961">Cell wall biogenesis/degradation</keyword>
<dbReference type="InterPro" id="IPR050979">
    <property type="entry name" value="LD-transpeptidase"/>
</dbReference>
<evidence type="ECO:0000256" key="7">
    <source>
        <dbReference type="PROSITE-ProRule" id="PRU01373"/>
    </source>
</evidence>
<keyword evidence="9" id="KW-0732">Signal</keyword>
<gene>
    <name evidence="11" type="ORF">GCM10023082_54250</name>
</gene>
<keyword evidence="3 7" id="KW-0133">Cell shape</keyword>
<evidence type="ECO:0000256" key="3">
    <source>
        <dbReference type="ARBA" id="ARBA00022960"/>
    </source>
</evidence>
<keyword evidence="5" id="KW-0012">Acyltransferase</keyword>
<organism evidence="11 12">
    <name type="scientific">Streptomyces tremellae</name>
    <dbReference type="NCBI Taxonomy" id="1124239"/>
    <lineage>
        <taxon>Bacteria</taxon>
        <taxon>Bacillati</taxon>
        <taxon>Actinomycetota</taxon>
        <taxon>Actinomycetes</taxon>
        <taxon>Kitasatosporales</taxon>
        <taxon>Streptomycetaceae</taxon>
        <taxon>Streptomyces</taxon>
    </lineage>
</organism>
<comment type="caution">
    <text evidence="11">The sequence shown here is derived from an EMBL/GenBank/DDBJ whole genome shotgun (WGS) entry which is preliminary data.</text>
</comment>
<evidence type="ECO:0000256" key="4">
    <source>
        <dbReference type="ARBA" id="ARBA00022984"/>
    </source>
</evidence>
<dbReference type="Pfam" id="PF03734">
    <property type="entry name" value="YkuD"/>
    <property type="match status" value="1"/>
</dbReference>
<dbReference type="Proteomes" id="UP001499884">
    <property type="component" value="Unassembled WGS sequence"/>
</dbReference>
<sequence length="429" mass="45279">MNDTPRYRTVAGCALLLASLGAGAAACGGTDSGKLSTHPYDAADQVSFGTAGHDKKPVALNKPLEITAKDGDGRITDVTAVDTAGHHLAGELAADGLRWHSTAPLTAGTRYTVRVATENDDGKPGGRTLTFDTAPPPSSKQLKVTFGPESGEYGVGEPITAKLSAPVKSQAARAVVERSLKVTSVPATEGSWYWVDSTHLHYRPQQYWPSHASIRATSNLGGVKVEGKLYGAASKPLSITTGERLIAVTDAAEHRMKVYRDGKEINDLPVTTGKPGFETRDGIKVVLEKQSFVQMKSSTVGIAAGSSDSYDLPVHWATRVTWSGEYVHAAPWSVGSQGAANVSHGCVGMSTDDAEWFFDTVRPGDIVQVVNSGGDEMEPFGNGFGDWNLDWKKWQKGSAIQGGGSATGDKSAVNSSQNVVQASRLRPAV</sequence>
<dbReference type="PANTHER" id="PTHR30582:SF2">
    <property type="entry name" value="L,D-TRANSPEPTIDASE YCIB-RELATED"/>
    <property type="match status" value="1"/>
</dbReference>
<dbReference type="InterPro" id="IPR005490">
    <property type="entry name" value="LD_TPept_cat_dom"/>
</dbReference>
<keyword evidence="4 7" id="KW-0573">Peptidoglycan synthesis</keyword>
<feature type="active site" description="Nucleophile" evidence="7">
    <location>
        <position position="346"/>
    </location>
</feature>
<dbReference type="InterPro" id="IPR041280">
    <property type="entry name" value="Big_10"/>
</dbReference>
<evidence type="ECO:0000256" key="5">
    <source>
        <dbReference type="ARBA" id="ARBA00023315"/>
    </source>
</evidence>
<dbReference type="PROSITE" id="PS52029">
    <property type="entry name" value="LD_TPASE"/>
    <property type="match status" value="1"/>
</dbReference>
<dbReference type="CDD" id="cd16913">
    <property type="entry name" value="YkuD_like"/>
    <property type="match status" value="1"/>
</dbReference>
<evidence type="ECO:0000256" key="2">
    <source>
        <dbReference type="ARBA" id="ARBA00022679"/>
    </source>
</evidence>
<name>A0ABP7G4C3_9ACTN</name>
<evidence type="ECO:0000313" key="12">
    <source>
        <dbReference type="Proteomes" id="UP001499884"/>
    </source>
</evidence>
<keyword evidence="12" id="KW-1185">Reference proteome</keyword>
<keyword evidence="2" id="KW-0808">Transferase</keyword>
<evidence type="ECO:0000313" key="11">
    <source>
        <dbReference type="EMBL" id="GAA3751497.1"/>
    </source>
</evidence>
<dbReference type="Gene3D" id="2.40.440.10">
    <property type="entry name" value="L,D-transpeptidase catalytic domain-like"/>
    <property type="match status" value="1"/>
</dbReference>
<feature type="region of interest" description="Disordered" evidence="8">
    <location>
        <begin position="399"/>
        <end position="419"/>
    </location>
</feature>
<dbReference type="RefSeq" id="WP_345652879.1">
    <property type="nucleotide sequence ID" value="NZ_BAABEP010000054.1"/>
</dbReference>